<feature type="transmembrane region" description="Helical" evidence="1">
    <location>
        <begin position="20"/>
        <end position="41"/>
    </location>
</feature>
<evidence type="ECO:0000313" key="2">
    <source>
        <dbReference type="EMBL" id="MFL0250118.1"/>
    </source>
</evidence>
<evidence type="ECO:0000313" key="3">
    <source>
        <dbReference type="Proteomes" id="UP001623592"/>
    </source>
</evidence>
<dbReference type="PANTHER" id="PTHR41324">
    <property type="entry name" value="MEMBRANE PROTEIN-RELATED"/>
    <property type="match status" value="1"/>
</dbReference>
<evidence type="ECO:0000256" key="1">
    <source>
        <dbReference type="SAM" id="Phobius"/>
    </source>
</evidence>
<reference evidence="2 3" key="1">
    <citation type="submission" date="2024-11" db="EMBL/GenBank/DDBJ databases">
        <authorList>
            <person name="Heng Y.C."/>
            <person name="Lim A.C.H."/>
            <person name="Lee J.K.Y."/>
            <person name="Kittelmann S."/>
        </authorList>
    </citation>
    <scope>NUCLEOTIDE SEQUENCE [LARGE SCALE GENOMIC DNA]</scope>
    <source>
        <strain evidence="2 3">WILCCON 0114</strain>
    </source>
</reference>
<accession>A0ABW8TEI3</accession>
<feature type="transmembrane region" description="Helical" evidence="1">
    <location>
        <begin position="183"/>
        <end position="207"/>
    </location>
</feature>
<keyword evidence="3" id="KW-1185">Reference proteome</keyword>
<proteinExistence type="predicted"/>
<feature type="transmembrane region" description="Helical" evidence="1">
    <location>
        <begin position="287"/>
        <end position="309"/>
    </location>
</feature>
<feature type="transmembrane region" description="Helical" evidence="1">
    <location>
        <begin position="53"/>
        <end position="72"/>
    </location>
</feature>
<comment type="caution">
    <text evidence="2">The sequence shown here is derived from an EMBL/GenBank/DDBJ whole genome shotgun (WGS) entry which is preliminary data.</text>
</comment>
<gene>
    <name evidence="2" type="ORF">ACJDT4_06755</name>
</gene>
<name>A0ABW8TEI3_9CLOT</name>
<feature type="transmembrane region" description="Helical" evidence="1">
    <location>
        <begin position="102"/>
        <end position="128"/>
    </location>
</feature>
<keyword evidence="1" id="KW-0472">Membrane</keyword>
<feature type="transmembrane region" description="Helical" evidence="1">
    <location>
        <begin position="253"/>
        <end position="275"/>
    </location>
</feature>
<feature type="transmembrane region" description="Helical" evidence="1">
    <location>
        <begin position="228"/>
        <end position="247"/>
    </location>
</feature>
<keyword evidence="1" id="KW-1133">Transmembrane helix</keyword>
<dbReference type="RefSeq" id="WP_406786788.1">
    <property type="nucleotide sequence ID" value="NZ_JBJIAA010000005.1"/>
</dbReference>
<dbReference type="Pfam" id="PF09991">
    <property type="entry name" value="DUF2232"/>
    <property type="match status" value="1"/>
</dbReference>
<dbReference type="Proteomes" id="UP001623592">
    <property type="component" value="Unassembled WGS sequence"/>
</dbReference>
<keyword evidence="1" id="KW-0812">Transmembrane</keyword>
<sequence length="330" mass="36785">MQEKNFNKKGLIEMGSSVVILSILIYLSTSVPLNLIINFVLPLPAVYVYVKYDFKYFGALLLAAFIVCMASMDMTSAISIFIIIAVISTILGYCIKNKVKTSITFAIISVVYIVFWIIYFTVLINIFIGIDYSTLLESISKMFQHTIDDVKTIYLNNGMSQSQINSVIDPLKDVFSKEALRNLIPSLIIVGSAVYAYIECAITIYFLRRMKLQVPKMIQFTKIHMPNVLVAFGIIGISIGIIMDSFNIGPGDIIYTTVMIVGDGALLICGISLIVSVLKNRVHINNALMTIIIILTLIIPITAYGYIFLGLVDAFVDFRKVAYNNSINKK</sequence>
<protein>
    <submittedName>
        <fullName evidence="2">DUF2232 domain-containing protein</fullName>
    </submittedName>
</protein>
<organism evidence="2 3">
    <name type="scientific">Clostridium neuense</name>
    <dbReference type="NCBI Taxonomy" id="1728934"/>
    <lineage>
        <taxon>Bacteria</taxon>
        <taxon>Bacillati</taxon>
        <taxon>Bacillota</taxon>
        <taxon>Clostridia</taxon>
        <taxon>Eubacteriales</taxon>
        <taxon>Clostridiaceae</taxon>
        <taxon>Clostridium</taxon>
    </lineage>
</organism>
<dbReference type="EMBL" id="JBJIAA010000005">
    <property type="protein sequence ID" value="MFL0250118.1"/>
    <property type="molecule type" value="Genomic_DNA"/>
</dbReference>
<dbReference type="InterPro" id="IPR018710">
    <property type="entry name" value="DUF2232"/>
</dbReference>
<dbReference type="PANTHER" id="PTHR41324:SF1">
    <property type="entry name" value="DUF2232 DOMAIN-CONTAINING PROTEIN"/>
    <property type="match status" value="1"/>
</dbReference>